<reference evidence="1 2" key="1">
    <citation type="submission" date="2017-05" db="EMBL/GenBank/DDBJ databases">
        <title>Isolation of Rhodococcus sp. S2-17 biodegrading of BP-3.</title>
        <authorList>
            <person name="Lee Y."/>
            <person name="Kim K.H."/>
            <person name="Chun B.H."/>
            <person name="Jung H.S."/>
            <person name="Jeon C.O."/>
        </authorList>
    </citation>
    <scope>NUCLEOTIDE SEQUENCE [LARGE SCALE GENOMIC DNA]</scope>
    <source>
        <strain evidence="1 2">S2-17</strain>
        <plasmid evidence="2">prb98</plasmid>
    </source>
</reference>
<gene>
    <name evidence="1" type="ORF">CBI38_34820</name>
</gene>
<dbReference type="EMBL" id="CP021355">
    <property type="protein sequence ID" value="AWK76543.1"/>
    <property type="molecule type" value="Genomic_DNA"/>
</dbReference>
<dbReference type="SUPFAM" id="SSF89807">
    <property type="entry name" value="Dodecin-like"/>
    <property type="match status" value="1"/>
</dbReference>
<dbReference type="Pfam" id="PF07311">
    <property type="entry name" value="Dodecin"/>
    <property type="match status" value="1"/>
</dbReference>
<evidence type="ECO:0000313" key="1">
    <source>
        <dbReference type="EMBL" id="AWK76543.1"/>
    </source>
</evidence>
<dbReference type="Proteomes" id="UP000245711">
    <property type="component" value="Plasmid pRB98"/>
</dbReference>
<dbReference type="InterPro" id="IPR025543">
    <property type="entry name" value="Dodecin-like"/>
</dbReference>
<evidence type="ECO:0008006" key="3">
    <source>
        <dbReference type="Google" id="ProtNLM"/>
    </source>
</evidence>
<dbReference type="AlphaFoldDB" id="A0A2S2C6V4"/>
<protein>
    <recommendedName>
        <fullName evidence="3">Dodecin family protein</fullName>
    </recommendedName>
</protein>
<dbReference type="Gene3D" id="3.30.1660.10">
    <property type="entry name" value="Flavin-binding protein dodecin"/>
    <property type="match status" value="1"/>
</dbReference>
<geneLocation type="plasmid" evidence="2">
    <name>prb98</name>
</geneLocation>
<evidence type="ECO:0000313" key="2">
    <source>
        <dbReference type="Proteomes" id="UP000245711"/>
    </source>
</evidence>
<dbReference type="InterPro" id="IPR009923">
    <property type="entry name" value="Dodecin"/>
</dbReference>
<dbReference type="PANTHER" id="PTHR39324">
    <property type="entry name" value="CALCIUM DODECIN"/>
    <property type="match status" value="1"/>
</dbReference>
<organism evidence="1 2">
    <name type="scientific">Rhodococcus oxybenzonivorans</name>
    <dbReference type="NCBI Taxonomy" id="1990687"/>
    <lineage>
        <taxon>Bacteria</taxon>
        <taxon>Bacillati</taxon>
        <taxon>Actinomycetota</taxon>
        <taxon>Actinomycetes</taxon>
        <taxon>Mycobacteriales</taxon>
        <taxon>Nocardiaceae</taxon>
        <taxon>Rhodococcus</taxon>
    </lineage>
</organism>
<keyword evidence="1" id="KW-0614">Plasmid</keyword>
<keyword evidence="2" id="KW-1185">Reference proteome</keyword>
<dbReference type="InterPro" id="IPR050049">
    <property type="entry name" value="Dodecin_bact"/>
</dbReference>
<dbReference type="RefSeq" id="WP_109335988.1">
    <property type="nucleotide sequence ID" value="NZ_CP021355.1"/>
</dbReference>
<name>A0A2S2C6V4_9NOCA</name>
<dbReference type="PANTHER" id="PTHR39324:SF1">
    <property type="entry name" value="CALCIUM DODECIN"/>
    <property type="match status" value="1"/>
</dbReference>
<dbReference type="InterPro" id="IPR036694">
    <property type="entry name" value="Dodecin-like_sf"/>
</dbReference>
<dbReference type="NCBIfam" id="NF043052">
    <property type="entry name" value="DodecBact"/>
    <property type="match status" value="1"/>
</dbReference>
<sequence>MSNHIYRSIEIVGSSPDNADAALRNAIARAHETVRNLEWFEVIGTRGHIENGAVAHFQVSLKVGFRVEAGDNI</sequence>
<dbReference type="OrthoDB" id="9805889at2"/>
<dbReference type="KEGG" id="roz:CBI38_34820"/>
<proteinExistence type="predicted"/>
<accession>A0A2S2C6V4</accession>